<organism evidence="1 2">
    <name type="scientific">Chryseobacterium phosphatilyticum</name>
    <dbReference type="NCBI Taxonomy" id="475075"/>
    <lineage>
        <taxon>Bacteria</taxon>
        <taxon>Pseudomonadati</taxon>
        <taxon>Bacteroidota</taxon>
        <taxon>Flavobacteriia</taxon>
        <taxon>Flavobacteriales</taxon>
        <taxon>Weeksellaceae</taxon>
        <taxon>Chryseobacterium group</taxon>
        <taxon>Chryseobacterium</taxon>
    </lineage>
</organism>
<sequence length="61" mass="6447">MKTNFLKMRALNRSELKQVDGGIKALNPCNVLCGPGGGVISTRPGIGDACNSDRSVCCICY</sequence>
<evidence type="ECO:0008006" key="3">
    <source>
        <dbReference type="Google" id="ProtNLM"/>
    </source>
</evidence>
<keyword evidence="2" id="KW-1185">Reference proteome</keyword>
<accession>A0A316XAD5</accession>
<dbReference type="EMBL" id="PPED02000003">
    <property type="protein sequence ID" value="PWN69253.1"/>
    <property type="molecule type" value="Genomic_DNA"/>
</dbReference>
<gene>
    <name evidence="1" type="ORF">C1631_014430</name>
</gene>
<dbReference type="OrthoDB" id="1269077at2"/>
<proteinExistence type="predicted"/>
<comment type="caution">
    <text evidence="1">The sequence shown here is derived from an EMBL/GenBank/DDBJ whole genome shotgun (WGS) entry which is preliminary data.</text>
</comment>
<evidence type="ECO:0000313" key="1">
    <source>
        <dbReference type="EMBL" id="PWN69253.1"/>
    </source>
</evidence>
<dbReference type="Proteomes" id="UP000236594">
    <property type="component" value="Unassembled WGS sequence"/>
</dbReference>
<reference evidence="1 2" key="1">
    <citation type="submission" date="2018-04" db="EMBL/GenBank/DDBJ databases">
        <title>Draft Genome Sequence of Phosphate-Solubilizing Chryseobacterium sp. ISE14 that is a Biocontrol and Plant Growth-Promoting Rhizobacterium Isolated from Cucumber.</title>
        <authorList>
            <person name="Jeong J.-J."/>
            <person name="Sang M.K."/>
            <person name="Choi I.-G."/>
            <person name="Kim K.D."/>
        </authorList>
    </citation>
    <scope>NUCLEOTIDE SEQUENCE [LARGE SCALE GENOMIC DNA]</scope>
    <source>
        <strain evidence="1 2">ISE14</strain>
    </source>
</reference>
<protein>
    <recommendedName>
        <fullName evidence="3">Bacteriocin</fullName>
    </recommendedName>
</protein>
<name>A0A316XAD5_9FLAO</name>
<evidence type="ECO:0000313" key="2">
    <source>
        <dbReference type="Proteomes" id="UP000236594"/>
    </source>
</evidence>
<dbReference type="AlphaFoldDB" id="A0A316XAD5"/>
<dbReference type="RefSeq" id="WP_103249924.1">
    <property type="nucleotide sequence ID" value="NZ_PPED02000003.1"/>
</dbReference>